<accession>A0ABR4C662</accession>
<evidence type="ECO:0000313" key="3">
    <source>
        <dbReference type="Proteomes" id="UP001595075"/>
    </source>
</evidence>
<reference evidence="2 3" key="1">
    <citation type="journal article" date="2024" name="Commun. Biol.">
        <title>Comparative genomic analysis of thermophilic fungi reveals convergent evolutionary adaptations and gene losses.</title>
        <authorList>
            <person name="Steindorff A.S."/>
            <person name="Aguilar-Pontes M.V."/>
            <person name="Robinson A.J."/>
            <person name="Andreopoulos B."/>
            <person name="LaButti K."/>
            <person name="Kuo A."/>
            <person name="Mondo S."/>
            <person name="Riley R."/>
            <person name="Otillar R."/>
            <person name="Haridas S."/>
            <person name="Lipzen A."/>
            <person name="Grimwood J."/>
            <person name="Schmutz J."/>
            <person name="Clum A."/>
            <person name="Reid I.D."/>
            <person name="Moisan M.C."/>
            <person name="Butler G."/>
            <person name="Nguyen T.T.M."/>
            <person name="Dewar K."/>
            <person name="Conant G."/>
            <person name="Drula E."/>
            <person name="Henrissat B."/>
            <person name="Hansel C."/>
            <person name="Singer S."/>
            <person name="Hutchinson M.I."/>
            <person name="de Vries R.P."/>
            <person name="Natvig D.O."/>
            <person name="Powell A.J."/>
            <person name="Tsang A."/>
            <person name="Grigoriev I.V."/>
        </authorList>
    </citation>
    <scope>NUCLEOTIDE SEQUENCE [LARGE SCALE GENOMIC DNA]</scope>
    <source>
        <strain evidence="2 3">CBS 494.80</strain>
    </source>
</reference>
<dbReference type="PANTHER" id="PTHR43130">
    <property type="entry name" value="ARAC-FAMILY TRANSCRIPTIONAL REGULATOR"/>
    <property type="match status" value="1"/>
</dbReference>
<proteinExistence type="predicted"/>
<dbReference type="Pfam" id="PF01965">
    <property type="entry name" value="DJ-1_PfpI"/>
    <property type="match status" value="1"/>
</dbReference>
<dbReference type="InterPro" id="IPR052158">
    <property type="entry name" value="INH-QAR"/>
</dbReference>
<organism evidence="2 3">
    <name type="scientific">Oculimacula yallundae</name>
    <dbReference type="NCBI Taxonomy" id="86028"/>
    <lineage>
        <taxon>Eukaryota</taxon>
        <taxon>Fungi</taxon>
        <taxon>Dikarya</taxon>
        <taxon>Ascomycota</taxon>
        <taxon>Pezizomycotina</taxon>
        <taxon>Leotiomycetes</taxon>
        <taxon>Helotiales</taxon>
        <taxon>Ploettnerulaceae</taxon>
        <taxon>Oculimacula</taxon>
    </lineage>
</organism>
<dbReference type="SUPFAM" id="SSF52317">
    <property type="entry name" value="Class I glutamine amidotransferase-like"/>
    <property type="match status" value="1"/>
</dbReference>
<evidence type="ECO:0000259" key="1">
    <source>
        <dbReference type="Pfam" id="PF01965"/>
    </source>
</evidence>
<gene>
    <name evidence="2" type="ORF">VTL71DRAFT_4137</name>
</gene>
<dbReference type="InterPro" id="IPR002818">
    <property type="entry name" value="DJ-1/PfpI"/>
</dbReference>
<comment type="caution">
    <text evidence="2">The sequence shown here is derived from an EMBL/GenBank/DDBJ whole genome shotgun (WGS) entry which is preliminary data.</text>
</comment>
<protein>
    <recommendedName>
        <fullName evidence="1">DJ-1/PfpI domain-containing protein</fullName>
    </recommendedName>
</protein>
<dbReference type="Gene3D" id="3.40.50.880">
    <property type="match status" value="1"/>
</dbReference>
<feature type="domain" description="DJ-1/PfpI" evidence="1">
    <location>
        <begin position="75"/>
        <end position="198"/>
    </location>
</feature>
<evidence type="ECO:0000313" key="2">
    <source>
        <dbReference type="EMBL" id="KAL2064997.1"/>
    </source>
</evidence>
<dbReference type="EMBL" id="JAZHXI010000013">
    <property type="protein sequence ID" value="KAL2064997.1"/>
    <property type="molecule type" value="Genomic_DNA"/>
</dbReference>
<keyword evidence="3" id="KW-1185">Reference proteome</keyword>
<name>A0ABR4C662_9HELO</name>
<sequence length="253" mass="27100">MAKTGEVRIGVYVPGGAQLLDLSPIDLLAMLSPKYLAACMLPAPLVSLGLPSQIHYIGLPETGTHMELTASAFLKVTKTTKDIEVQPGQLDIILVPGADPSTVFGEEALEFLRAHATWRSEDGEGIDILSVCTAAYLLGQSGILDGKVASGPRALVPALRKKFPGTNWDDSKRWVKDGHIWTSGGITNGQEMVAAYIREKFPGPAAEAALEMAGVGDKGIDYERSKSGDTLWWLWQILKAVIVGNSSVKKKGM</sequence>
<dbReference type="PANTHER" id="PTHR43130:SF7">
    <property type="entry name" value="DJ-1_PFPI DOMAIN-CONTAINING PROTEIN"/>
    <property type="match status" value="1"/>
</dbReference>
<dbReference type="InterPro" id="IPR029062">
    <property type="entry name" value="Class_I_gatase-like"/>
</dbReference>
<dbReference type="Proteomes" id="UP001595075">
    <property type="component" value="Unassembled WGS sequence"/>
</dbReference>